<sequence>MSAPALRVASVPATHVYVRRLAHPGVVRLADPSGDDLRTPCFLDPEWIESNADAFDLMHLHFGFEFYSLERLRGVADALERLGKPLVYTVHDLRNPNHPEPGLHDGALALWAERSEELITLTEGASREVFARFGRRATVLPHPHVVPLAEMRRRQSRPRPAHADRFRIGLHFKSLRPNMVGAPLLLAALEAVRPLAGVRLRVDLHCDVADPGSRVHDPELLALALEAAGEGAADLHIHNYFTDDELWDYIESVDAVVLPYRFGTHSGLLEAFRDLGTAVIAPSCGFYAEQGADHVFESNERAGFDPESLKRAIRAAASAGRPSPVPWRGREQQRTRVAGACLDVYRRALAKVGLRRRLRSIPSSGSPTGPQSRASSSEEAPSSRTER</sequence>
<dbReference type="GO" id="GO:0016740">
    <property type="term" value="F:transferase activity"/>
    <property type="evidence" value="ECO:0007669"/>
    <property type="project" value="UniProtKB-KW"/>
</dbReference>
<keyword evidence="2" id="KW-0808">Transferase</keyword>
<reference evidence="3" key="2">
    <citation type="submission" date="2023-11" db="EMBL/GenBank/DDBJ databases">
        <title>MicrobeMod: A computational toolkit for identifying prokaryotic methylation and restriction-modification with nanopore sequencing.</title>
        <authorList>
            <person name="Crits-Christoph A."/>
            <person name="Kang S.C."/>
            <person name="Lee H."/>
            <person name="Ostrov N."/>
        </authorList>
    </citation>
    <scope>NUCLEOTIDE SEQUENCE</scope>
    <source>
        <strain evidence="3">ATCC 51242</strain>
    </source>
</reference>
<dbReference type="RefSeq" id="WP_051589372.1">
    <property type="nucleotide sequence ID" value="NZ_CP007514.1"/>
</dbReference>
<dbReference type="EMBL" id="CP007514">
    <property type="protein sequence ID" value="AHY46216.1"/>
    <property type="molecule type" value="Genomic_DNA"/>
</dbReference>
<dbReference type="Proteomes" id="UP001281130">
    <property type="component" value="Unassembled WGS sequence"/>
</dbReference>
<keyword evidence="4" id="KW-1185">Reference proteome</keyword>
<dbReference type="SUPFAM" id="SSF53756">
    <property type="entry name" value="UDP-Glycosyltransferase/glycogen phosphorylase"/>
    <property type="match status" value="1"/>
</dbReference>
<accession>A0A023X1Y0</accession>
<gene>
    <name evidence="2" type="ORF">RradSPS_0933</name>
    <name evidence="3" type="ORF">SIL72_06220</name>
</gene>
<dbReference type="Proteomes" id="UP000025229">
    <property type="component" value="Chromosome"/>
</dbReference>
<dbReference type="EMBL" id="JAWXXX010000001">
    <property type="protein sequence ID" value="MDX5893624.1"/>
    <property type="molecule type" value="Genomic_DNA"/>
</dbReference>
<dbReference type="eggNOG" id="COG0438">
    <property type="taxonomic scope" value="Bacteria"/>
</dbReference>
<evidence type="ECO:0000256" key="1">
    <source>
        <dbReference type="SAM" id="MobiDB-lite"/>
    </source>
</evidence>
<reference evidence="2 4" key="1">
    <citation type="submission" date="2014-03" db="EMBL/GenBank/DDBJ databases">
        <title>Complete genome sequence of the Radio-Resistant Rubrobacter radiotolerans RSPS-4.</title>
        <authorList>
            <person name="Egas C.C."/>
            <person name="Barroso C.C."/>
            <person name="Froufe H.J.C."/>
            <person name="Pacheco J.J."/>
            <person name="Albuquerque L.L."/>
            <person name="da Costa M.M.S."/>
        </authorList>
    </citation>
    <scope>NUCLEOTIDE SEQUENCE [LARGE SCALE GENOMIC DNA]</scope>
    <source>
        <strain evidence="2 4">RSPS-4</strain>
    </source>
</reference>
<protein>
    <submittedName>
        <fullName evidence="2">Glycosyl transferases group 1</fullName>
    </submittedName>
</protein>
<evidence type="ECO:0000313" key="2">
    <source>
        <dbReference type="EMBL" id="AHY46216.1"/>
    </source>
</evidence>
<evidence type="ECO:0000313" key="3">
    <source>
        <dbReference type="EMBL" id="MDX5893624.1"/>
    </source>
</evidence>
<dbReference type="AlphaFoldDB" id="A0A023X1Y0"/>
<evidence type="ECO:0000313" key="4">
    <source>
        <dbReference type="Proteomes" id="UP000025229"/>
    </source>
</evidence>
<proteinExistence type="predicted"/>
<organism evidence="2 4">
    <name type="scientific">Rubrobacter radiotolerans</name>
    <name type="common">Arthrobacter radiotolerans</name>
    <dbReference type="NCBI Taxonomy" id="42256"/>
    <lineage>
        <taxon>Bacteria</taxon>
        <taxon>Bacillati</taxon>
        <taxon>Actinomycetota</taxon>
        <taxon>Rubrobacteria</taxon>
        <taxon>Rubrobacterales</taxon>
        <taxon>Rubrobacteraceae</taxon>
        <taxon>Rubrobacter</taxon>
    </lineage>
</organism>
<dbReference type="KEGG" id="rrd:RradSPS_0933"/>
<dbReference type="STRING" id="42256.RradSPS_0933"/>
<name>A0A023X1Y0_RUBRA</name>
<dbReference type="Gene3D" id="3.40.50.2000">
    <property type="entry name" value="Glycogen Phosphorylase B"/>
    <property type="match status" value="2"/>
</dbReference>
<dbReference type="HOGENOM" id="CLU_067077_0_0_11"/>
<feature type="region of interest" description="Disordered" evidence="1">
    <location>
        <begin position="357"/>
        <end position="387"/>
    </location>
</feature>
<feature type="compositionally biased region" description="Low complexity" evidence="1">
    <location>
        <begin position="370"/>
        <end position="387"/>
    </location>
</feature>